<dbReference type="Proteomes" id="UP000615026">
    <property type="component" value="Unassembled WGS sequence"/>
</dbReference>
<accession>A0A928ZXE8</accession>
<proteinExistence type="predicted"/>
<evidence type="ECO:0000313" key="2">
    <source>
        <dbReference type="Proteomes" id="UP000615026"/>
    </source>
</evidence>
<dbReference type="RefSeq" id="WP_193995185.1">
    <property type="nucleotide sequence ID" value="NZ_JADEXP010000255.1"/>
</dbReference>
<evidence type="ECO:0000313" key="1">
    <source>
        <dbReference type="EMBL" id="MBE9069272.1"/>
    </source>
</evidence>
<organism evidence="1 2">
    <name type="scientific">Leptolyngbya cf. ectocarpi LEGE 11479</name>
    <dbReference type="NCBI Taxonomy" id="1828722"/>
    <lineage>
        <taxon>Bacteria</taxon>
        <taxon>Bacillati</taxon>
        <taxon>Cyanobacteriota</taxon>
        <taxon>Cyanophyceae</taxon>
        <taxon>Leptolyngbyales</taxon>
        <taxon>Leptolyngbyaceae</taxon>
        <taxon>Leptolyngbya group</taxon>
        <taxon>Leptolyngbya</taxon>
    </lineage>
</organism>
<keyword evidence="2" id="KW-1185">Reference proteome</keyword>
<dbReference type="EMBL" id="JADEXP010000255">
    <property type="protein sequence ID" value="MBE9069272.1"/>
    <property type="molecule type" value="Genomic_DNA"/>
</dbReference>
<protein>
    <submittedName>
        <fullName evidence="1">Uncharacterized protein</fullName>
    </submittedName>
</protein>
<comment type="caution">
    <text evidence="1">The sequence shown here is derived from an EMBL/GenBank/DDBJ whole genome shotgun (WGS) entry which is preliminary data.</text>
</comment>
<name>A0A928ZXE8_LEPEC</name>
<dbReference type="AlphaFoldDB" id="A0A928ZXE8"/>
<reference evidence="1" key="1">
    <citation type="submission" date="2020-10" db="EMBL/GenBank/DDBJ databases">
        <authorList>
            <person name="Castelo-Branco R."/>
            <person name="Eusebio N."/>
            <person name="Adriana R."/>
            <person name="Vieira A."/>
            <person name="Brugerolle De Fraissinette N."/>
            <person name="Rezende De Castro R."/>
            <person name="Schneider M.P."/>
            <person name="Vasconcelos V."/>
            <person name="Leao P.N."/>
        </authorList>
    </citation>
    <scope>NUCLEOTIDE SEQUENCE</scope>
    <source>
        <strain evidence="1">LEGE 11479</strain>
    </source>
</reference>
<gene>
    <name evidence="1" type="ORF">IQ260_21755</name>
</gene>
<sequence length="126" mass="14972">MQLYDSPRPWVVYRRLPNCQNLTVARFQRRTEAEQHLATLQSLIPQSPFLMAFDTENIPMQPHRRRLRHYLVETQHVIDRLHLLGYFERIVWSQPVQLSEDGLIICPDPGDILRYTQREFISGQSS</sequence>